<proteinExistence type="predicted"/>
<dbReference type="EMBL" id="HACA01005460">
    <property type="protein sequence ID" value="CDW22821.1"/>
    <property type="molecule type" value="Transcribed_RNA"/>
</dbReference>
<accession>A0A0K2TBH2</accession>
<dbReference type="AlphaFoldDB" id="A0A0K2TBH2"/>
<sequence length="107" mass="11847">MICGASDFTSTPKPECRSSMTGAPSEQTAETIFHERLLYLKKSSTSFIVSTALIVDVRGLQTNKCSYISSSFISCRNTTSRLRLEISVVSWSLRLNFDGLEIRSATI</sequence>
<evidence type="ECO:0000256" key="1">
    <source>
        <dbReference type="SAM" id="MobiDB-lite"/>
    </source>
</evidence>
<feature type="compositionally biased region" description="Polar residues" evidence="1">
    <location>
        <begin position="7"/>
        <end position="24"/>
    </location>
</feature>
<protein>
    <submittedName>
        <fullName evidence="2">Uncharacterized protein</fullName>
    </submittedName>
</protein>
<name>A0A0K2TBH2_LEPSM</name>
<reference evidence="2" key="1">
    <citation type="submission" date="2014-05" db="EMBL/GenBank/DDBJ databases">
        <authorList>
            <person name="Chronopoulou M."/>
        </authorList>
    </citation>
    <scope>NUCLEOTIDE SEQUENCE</scope>
    <source>
        <tissue evidence="2">Whole organism</tissue>
    </source>
</reference>
<organism evidence="2">
    <name type="scientific">Lepeophtheirus salmonis</name>
    <name type="common">Salmon louse</name>
    <name type="synonym">Caligus salmonis</name>
    <dbReference type="NCBI Taxonomy" id="72036"/>
    <lineage>
        <taxon>Eukaryota</taxon>
        <taxon>Metazoa</taxon>
        <taxon>Ecdysozoa</taxon>
        <taxon>Arthropoda</taxon>
        <taxon>Crustacea</taxon>
        <taxon>Multicrustacea</taxon>
        <taxon>Hexanauplia</taxon>
        <taxon>Copepoda</taxon>
        <taxon>Siphonostomatoida</taxon>
        <taxon>Caligidae</taxon>
        <taxon>Lepeophtheirus</taxon>
    </lineage>
</organism>
<evidence type="ECO:0000313" key="2">
    <source>
        <dbReference type="EMBL" id="CDW22821.1"/>
    </source>
</evidence>
<feature type="region of interest" description="Disordered" evidence="1">
    <location>
        <begin position="1"/>
        <end position="24"/>
    </location>
</feature>